<protein>
    <recommendedName>
        <fullName evidence="3">Aminoarabinose transferase C-terminal domain-containing protein</fullName>
    </recommendedName>
</protein>
<reference evidence="1" key="1">
    <citation type="submission" date="2023-07" db="EMBL/GenBank/DDBJ databases">
        <authorList>
            <person name="Ivanov I."/>
            <person name="Teneva D."/>
            <person name="Stoikov I."/>
        </authorList>
    </citation>
    <scope>NUCLEOTIDE SEQUENCE</scope>
    <source>
        <strain evidence="1">4475</strain>
    </source>
</reference>
<dbReference type="EMBL" id="OY569118">
    <property type="protein sequence ID" value="CAJ1001861.1"/>
    <property type="molecule type" value="Genomic_DNA"/>
</dbReference>
<evidence type="ECO:0000313" key="2">
    <source>
        <dbReference type="Proteomes" id="UP001189619"/>
    </source>
</evidence>
<evidence type="ECO:0000313" key="1">
    <source>
        <dbReference type="EMBL" id="CAJ1001861.1"/>
    </source>
</evidence>
<dbReference type="KEGG" id="bayd:BSPP4475_05980"/>
<dbReference type="Proteomes" id="UP001189619">
    <property type="component" value="Chromosome"/>
</dbReference>
<evidence type="ECO:0008006" key="3">
    <source>
        <dbReference type="Google" id="ProtNLM"/>
    </source>
</evidence>
<sequence>MLLFLWIVPYLLWAFFAQNVEKPRHILPLMIPLIWGIVWGLQQWRRFSPILLTALAASTAAVGVIQVREQPVTDSPMAQLAHYVAQADRGESSIIYTYEEERVIRYLYPSVTTVRLRKWSDFQASILAYSVLPDHVYLTDRVLDGFHNEQLKEYVKEAARFRGSEWLYPTYHDIVLYEVRQDKRQEWIRLIKTGQQPAGS</sequence>
<proteinExistence type="predicted"/>
<gene>
    <name evidence="1" type="ORF">BSPP4475_05980</name>
</gene>
<dbReference type="AlphaFoldDB" id="A0AA48RH30"/>
<dbReference type="RefSeq" id="WP_304415238.1">
    <property type="nucleotide sequence ID" value="NZ_OY569118.1"/>
</dbReference>
<organism evidence="1 2">
    <name type="scientific">Brevibacillus aydinogluensis</name>
    <dbReference type="NCBI Taxonomy" id="927786"/>
    <lineage>
        <taxon>Bacteria</taxon>
        <taxon>Bacillati</taxon>
        <taxon>Bacillota</taxon>
        <taxon>Bacilli</taxon>
        <taxon>Bacillales</taxon>
        <taxon>Paenibacillaceae</taxon>
        <taxon>Brevibacillus</taxon>
    </lineage>
</organism>
<name>A0AA48RH30_9BACL</name>
<keyword evidence="2" id="KW-1185">Reference proteome</keyword>
<accession>A0AA48RH30</accession>